<evidence type="ECO:0000256" key="3">
    <source>
        <dbReference type="ARBA" id="ARBA00022475"/>
    </source>
</evidence>
<evidence type="ECO:0000256" key="2">
    <source>
        <dbReference type="ARBA" id="ARBA00022448"/>
    </source>
</evidence>
<keyword evidence="3" id="KW-1003">Cell membrane</keyword>
<dbReference type="GO" id="GO:0005886">
    <property type="term" value="C:plasma membrane"/>
    <property type="evidence" value="ECO:0007669"/>
    <property type="project" value="UniProtKB-SubCell"/>
</dbReference>
<feature type="transmembrane region" description="Helical" evidence="7">
    <location>
        <begin position="165"/>
        <end position="183"/>
    </location>
</feature>
<evidence type="ECO:0000313" key="8">
    <source>
        <dbReference type="EMBL" id="MBM9468927.1"/>
    </source>
</evidence>
<keyword evidence="2" id="KW-0813">Transport</keyword>
<dbReference type="PANTHER" id="PTHR23517:SF3">
    <property type="entry name" value="INTEGRAL MEMBRANE TRANSPORT PROTEIN"/>
    <property type="match status" value="1"/>
</dbReference>
<dbReference type="AlphaFoldDB" id="A0A939C3B4"/>
<feature type="transmembrane region" description="Helical" evidence="7">
    <location>
        <begin position="80"/>
        <end position="99"/>
    </location>
</feature>
<feature type="transmembrane region" description="Helical" evidence="7">
    <location>
        <begin position="138"/>
        <end position="159"/>
    </location>
</feature>
<evidence type="ECO:0000256" key="4">
    <source>
        <dbReference type="ARBA" id="ARBA00022692"/>
    </source>
</evidence>
<evidence type="ECO:0000256" key="6">
    <source>
        <dbReference type="ARBA" id="ARBA00023136"/>
    </source>
</evidence>
<evidence type="ECO:0000256" key="5">
    <source>
        <dbReference type="ARBA" id="ARBA00022989"/>
    </source>
</evidence>
<keyword evidence="4 7" id="KW-0812">Transmembrane</keyword>
<dbReference type="Pfam" id="PF07690">
    <property type="entry name" value="MFS_1"/>
    <property type="match status" value="1"/>
</dbReference>
<feature type="transmembrane region" description="Helical" evidence="7">
    <location>
        <begin position="332"/>
        <end position="351"/>
    </location>
</feature>
<protein>
    <submittedName>
        <fullName evidence="8">MFS transporter</fullName>
    </submittedName>
</protein>
<evidence type="ECO:0000256" key="7">
    <source>
        <dbReference type="SAM" id="Phobius"/>
    </source>
</evidence>
<dbReference type="InterPro" id="IPR011701">
    <property type="entry name" value="MFS"/>
</dbReference>
<dbReference type="InterPro" id="IPR050171">
    <property type="entry name" value="MFS_Transporters"/>
</dbReference>
<sequence>MTSRLPATTTGPVPVAPVLSLLFATGWAANHFVALLPVLREQEHLSAGLLAGVFGLYAVGLLPGLLLGGSLSDRIGRRRLALPGAAVALAGTVSLLAWHDPAGLVVGRLLVGLGAGATISAGTAWATDRRGAAGSVRAGVALTAGFAAGPVVSGVLAQWLPAPLVVAFALSAALSVGAILAAARVDALPPPDGPVPTDPVPVRPRSAHTALGWALPVAPFVFTSTAVGIVTLPSRLEGSVGGPLPAGLGAGLVMGTGVVAQMVARRLHAGASVGVVGATASAAGLALVAAVVADPPLGMFLLAGTLLGVGYGLCLRGGLLDLATWAPPARRGSLTGVFYVCAYLGFGVPVLVEALRPAWGDRLPLLVLAGAAAVAAAHRGWRLRRHHH</sequence>
<dbReference type="SUPFAM" id="SSF103473">
    <property type="entry name" value="MFS general substrate transporter"/>
    <property type="match status" value="1"/>
</dbReference>
<comment type="subcellular location">
    <subcellularLocation>
        <location evidence="1">Cell membrane</location>
        <topology evidence="1">Multi-pass membrane protein</topology>
    </subcellularLocation>
</comment>
<comment type="caution">
    <text evidence="8">The sequence shown here is derived from an EMBL/GenBank/DDBJ whole genome shotgun (WGS) entry which is preliminary data.</text>
</comment>
<dbReference type="InterPro" id="IPR036259">
    <property type="entry name" value="MFS_trans_sf"/>
</dbReference>
<keyword evidence="5 7" id="KW-1133">Transmembrane helix</keyword>
<keyword evidence="9" id="KW-1185">Reference proteome</keyword>
<dbReference type="RefSeq" id="WP_205261884.1">
    <property type="nucleotide sequence ID" value="NZ_JAERWK010000021.1"/>
</dbReference>
<dbReference type="PANTHER" id="PTHR23517">
    <property type="entry name" value="RESISTANCE PROTEIN MDTM, PUTATIVE-RELATED-RELATED"/>
    <property type="match status" value="1"/>
</dbReference>
<dbReference type="EMBL" id="JAERWK010000021">
    <property type="protein sequence ID" value="MBM9468927.1"/>
    <property type="molecule type" value="Genomic_DNA"/>
</dbReference>
<feature type="transmembrane region" description="Helical" evidence="7">
    <location>
        <begin position="299"/>
        <end position="320"/>
    </location>
</feature>
<feature type="transmembrane region" description="Helical" evidence="7">
    <location>
        <begin position="210"/>
        <end position="232"/>
    </location>
</feature>
<name>A0A939C3B4_9ACTN</name>
<feature type="transmembrane region" description="Helical" evidence="7">
    <location>
        <begin position="105"/>
        <end position="126"/>
    </location>
</feature>
<feature type="transmembrane region" description="Helical" evidence="7">
    <location>
        <begin position="271"/>
        <end position="293"/>
    </location>
</feature>
<dbReference type="GO" id="GO:0022857">
    <property type="term" value="F:transmembrane transporter activity"/>
    <property type="evidence" value="ECO:0007669"/>
    <property type="project" value="InterPro"/>
</dbReference>
<proteinExistence type="predicted"/>
<dbReference type="Gene3D" id="1.20.1250.20">
    <property type="entry name" value="MFS general substrate transporter like domains"/>
    <property type="match status" value="1"/>
</dbReference>
<evidence type="ECO:0000313" key="9">
    <source>
        <dbReference type="Proteomes" id="UP000663792"/>
    </source>
</evidence>
<reference evidence="8" key="1">
    <citation type="submission" date="2021-01" db="EMBL/GenBank/DDBJ databases">
        <title>YIM 132084 draft genome.</title>
        <authorList>
            <person name="An D."/>
        </authorList>
    </citation>
    <scope>NUCLEOTIDE SEQUENCE</scope>
    <source>
        <strain evidence="8">YIM 132084</strain>
    </source>
</reference>
<feature type="transmembrane region" description="Helical" evidence="7">
    <location>
        <begin position="44"/>
        <end position="68"/>
    </location>
</feature>
<gene>
    <name evidence="8" type="ORF">JL106_16705</name>
</gene>
<dbReference type="Proteomes" id="UP000663792">
    <property type="component" value="Unassembled WGS sequence"/>
</dbReference>
<evidence type="ECO:0000256" key="1">
    <source>
        <dbReference type="ARBA" id="ARBA00004651"/>
    </source>
</evidence>
<organism evidence="8 9">
    <name type="scientific">Nakamurella leprariae</name>
    <dbReference type="NCBI Taxonomy" id="2803911"/>
    <lineage>
        <taxon>Bacteria</taxon>
        <taxon>Bacillati</taxon>
        <taxon>Actinomycetota</taxon>
        <taxon>Actinomycetes</taxon>
        <taxon>Nakamurellales</taxon>
        <taxon>Nakamurellaceae</taxon>
        <taxon>Nakamurella</taxon>
    </lineage>
</organism>
<keyword evidence="6 7" id="KW-0472">Membrane</keyword>
<accession>A0A939C3B4</accession>
<feature type="transmembrane region" description="Helical" evidence="7">
    <location>
        <begin position="363"/>
        <end position="381"/>
    </location>
</feature>
<feature type="transmembrane region" description="Helical" evidence="7">
    <location>
        <begin position="244"/>
        <end position="264"/>
    </location>
</feature>